<keyword evidence="6" id="KW-1185">Reference proteome</keyword>
<reference evidence="5" key="1">
    <citation type="submission" date="2020-08" db="EMBL/GenBank/DDBJ databases">
        <title>Genome public.</title>
        <authorList>
            <person name="Liu C."/>
            <person name="Sun Q."/>
        </authorList>
    </citation>
    <scope>NUCLEOTIDE SEQUENCE</scope>
    <source>
        <strain evidence="5">NSJ-53</strain>
    </source>
</reference>
<dbReference type="GO" id="GO:0003677">
    <property type="term" value="F:DNA binding"/>
    <property type="evidence" value="ECO:0007669"/>
    <property type="project" value="UniProtKB-KW"/>
</dbReference>
<comment type="caution">
    <text evidence="5">The sequence shown here is derived from an EMBL/GenBank/DDBJ whole genome shotgun (WGS) entry which is preliminary data.</text>
</comment>
<dbReference type="Gene3D" id="4.10.520.10">
    <property type="entry name" value="IHF-like DNA-binding proteins"/>
    <property type="match status" value="1"/>
</dbReference>
<evidence type="ECO:0000313" key="6">
    <source>
        <dbReference type="Proteomes" id="UP000623172"/>
    </source>
</evidence>
<dbReference type="PANTHER" id="PTHR33175">
    <property type="entry name" value="DNA-BINDING PROTEIN HU"/>
    <property type="match status" value="1"/>
</dbReference>
<dbReference type="SMART" id="SM00411">
    <property type="entry name" value="BHL"/>
    <property type="match status" value="1"/>
</dbReference>
<evidence type="ECO:0000256" key="2">
    <source>
        <dbReference type="ARBA" id="ARBA00023067"/>
    </source>
</evidence>
<keyword evidence="3 5" id="KW-0238">DNA-binding</keyword>
<dbReference type="InterPro" id="IPR010992">
    <property type="entry name" value="IHF-like_DNA-bd_dom_sf"/>
</dbReference>
<evidence type="ECO:0000313" key="5">
    <source>
        <dbReference type="EMBL" id="MBC8531899.1"/>
    </source>
</evidence>
<evidence type="ECO:0000256" key="4">
    <source>
        <dbReference type="RuleBase" id="RU003939"/>
    </source>
</evidence>
<proteinExistence type="inferred from homology"/>
<dbReference type="Pfam" id="PF00216">
    <property type="entry name" value="Bac_DNA_binding"/>
    <property type="match status" value="1"/>
</dbReference>
<dbReference type="SUPFAM" id="SSF47729">
    <property type="entry name" value="IHF-like DNA-binding proteins"/>
    <property type="match status" value="1"/>
</dbReference>
<evidence type="ECO:0000256" key="3">
    <source>
        <dbReference type="ARBA" id="ARBA00023125"/>
    </source>
</evidence>
<evidence type="ECO:0000256" key="1">
    <source>
        <dbReference type="ARBA" id="ARBA00010529"/>
    </source>
</evidence>
<dbReference type="PRINTS" id="PR01727">
    <property type="entry name" value="DNABINDINGHU"/>
</dbReference>
<sequence length="95" mass="10613">MNKVALVDHIKQKTGLPKKNVELVLNCLVDEIRNGLRSGEKVSIVGFGTFTTRDRSRRDSVNPRTGKPMNICEAKVPVFRPSTVLKSYVVENTSK</sequence>
<dbReference type="CDD" id="cd13831">
    <property type="entry name" value="HU"/>
    <property type="match status" value="1"/>
</dbReference>
<gene>
    <name evidence="5" type="ORF">H8696_08570</name>
</gene>
<dbReference type="AlphaFoldDB" id="A0A926D6T0"/>
<keyword evidence="2" id="KW-0226">DNA condensation</keyword>
<organism evidence="5 6">
    <name type="scientific">Gehongia tenuis</name>
    <dbReference type="NCBI Taxonomy" id="2763655"/>
    <lineage>
        <taxon>Bacteria</taxon>
        <taxon>Bacillati</taxon>
        <taxon>Bacillota</taxon>
        <taxon>Clostridia</taxon>
        <taxon>Christensenellales</taxon>
        <taxon>Christensenellaceae</taxon>
        <taxon>Gehongia</taxon>
    </lineage>
</organism>
<dbReference type="GO" id="GO:0030261">
    <property type="term" value="P:chromosome condensation"/>
    <property type="evidence" value="ECO:0007669"/>
    <property type="project" value="UniProtKB-KW"/>
</dbReference>
<protein>
    <submittedName>
        <fullName evidence="5">HU family DNA-binding protein</fullName>
    </submittedName>
</protein>
<comment type="similarity">
    <text evidence="1 4">Belongs to the bacterial histone-like protein family.</text>
</comment>
<dbReference type="EMBL" id="JACRSR010000003">
    <property type="protein sequence ID" value="MBC8531899.1"/>
    <property type="molecule type" value="Genomic_DNA"/>
</dbReference>
<dbReference type="PANTHER" id="PTHR33175:SF3">
    <property type="entry name" value="DNA-BINDING PROTEIN HU-BETA"/>
    <property type="match status" value="1"/>
</dbReference>
<accession>A0A926D6T0</accession>
<dbReference type="InterPro" id="IPR000119">
    <property type="entry name" value="Hist_DNA-bd"/>
</dbReference>
<dbReference type="RefSeq" id="WP_249316678.1">
    <property type="nucleotide sequence ID" value="NZ_JACRSR010000003.1"/>
</dbReference>
<dbReference type="GO" id="GO:0030527">
    <property type="term" value="F:structural constituent of chromatin"/>
    <property type="evidence" value="ECO:0007669"/>
    <property type="project" value="InterPro"/>
</dbReference>
<dbReference type="Proteomes" id="UP000623172">
    <property type="component" value="Unassembled WGS sequence"/>
</dbReference>
<name>A0A926D6T0_9FIRM</name>